<gene>
    <name evidence="1" type="ORF">F0415_08765</name>
</gene>
<protein>
    <submittedName>
        <fullName evidence="1">Uncharacterized protein</fullName>
    </submittedName>
</protein>
<dbReference type="RefSeq" id="WP_149860846.1">
    <property type="nucleotide sequence ID" value="NZ_VUOD01000006.1"/>
</dbReference>
<proteinExistence type="predicted"/>
<keyword evidence="2" id="KW-1185">Reference proteome</keyword>
<reference evidence="1 2" key="1">
    <citation type="submission" date="2019-09" db="EMBL/GenBank/DDBJ databases">
        <title>Arenimonas chukotkensis sp. nov., a bacterium isolated from Chukotka hot spring, Arctic region, Russia.</title>
        <authorList>
            <person name="Zayulina K.S."/>
            <person name="Prokofeva M.I."/>
            <person name="Elcheninov A.G."/>
            <person name="Novikov A."/>
            <person name="Kochetkova T.V."/>
            <person name="Kublanov I.V."/>
        </authorList>
    </citation>
    <scope>NUCLEOTIDE SEQUENCE [LARGE SCALE GENOMIC DNA]</scope>
    <source>
        <strain evidence="1 2">3729k</strain>
    </source>
</reference>
<dbReference type="AlphaFoldDB" id="A0A5B2ZBA5"/>
<evidence type="ECO:0000313" key="1">
    <source>
        <dbReference type="EMBL" id="KAA2284412.1"/>
    </source>
</evidence>
<sequence length="147" mass="15883">MSAPPNIEVFNIVAAKVLVKLYEAFPTPTNIDPTVLGIGVLLEEKYAEGSPQYQHLLTAADATIRFLIDEGFVRVSDGPQYLEVRGFQSLVLTSKGFALLQKTPESVDSSVDRRSYFERLKSVTAAGARLAATEAIGPLVARMLGAV</sequence>
<organism evidence="1 2">
    <name type="scientific">Arenimonas fontis</name>
    <dbReference type="NCBI Taxonomy" id="2608255"/>
    <lineage>
        <taxon>Bacteria</taxon>
        <taxon>Pseudomonadati</taxon>
        <taxon>Pseudomonadota</taxon>
        <taxon>Gammaproteobacteria</taxon>
        <taxon>Lysobacterales</taxon>
        <taxon>Lysobacteraceae</taxon>
        <taxon>Arenimonas</taxon>
    </lineage>
</organism>
<comment type="caution">
    <text evidence="1">The sequence shown here is derived from an EMBL/GenBank/DDBJ whole genome shotgun (WGS) entry which is preliminary data.</text>
</comment>
<name>A0A5B2ZBA5_9GAMM</name>
<reference evidence="1 2" key="2">
    <citation type="submission" date="2019-09" db="EMBL/GenBank/DDBJ databases">
        <authorList>
            <person name="Mazur A."/>
        </authorList>
    </citation>
    <scope>NUCLEOTIDE SEQUENCE [LARGE SCALE GENOMIC DNA]</scope>
    <source>
        <strain evidence="1 2">3729k</strain>
    </source>
</reference>
<dbReference type="Proteomes" id="UP000322165">
    <property type="component" value="Unassembled WGS sequence"/>
</dbReference>
<accession>A0A5B2ZBA5</accession>
<dbReference type="EMBL" id="VUOD01000006">
    <property type="protein sequence ID" value="KAA2284412.1"/>
    <property type="molecule type" value="Genomic_DNA"/>
</dbReference>
<evidence type="ECO:0000313" key="2">
    <source>
        <dbReference type="Proteomes" id="UP000322165"/>
    </source>
</evidence>